<sequence length="348" mass="38918">MCVVVIVLGSDSVALVDSSSLSIQQFFIAEPGASSEHTTPRGIYELVLNFHHHQGSVYYPPNPTSHGLIAFGREIRNMDEFKTLFYDRKHFFPPRYVNIRLRRGMESHPFLTPGAVPRPLPPPTATMMTTTDGKRKHESSGSDPDTATSSDSDEAPENRYVARRYSKYRTDTTSRIVARRRGVHVTHVAKTARRAPHSTTSTASKTTRRRIDSSDDENQPEPALRPRRRPVCKAKVVDISDDDDDDDDDKPSPRPRRRAVPVCKAKVVVISDDDDDDKPSPRPRRRAVRVRKAKVVVISDDDDDDDKVRVLHLAPSSIYAFQPASTPAARLTQGEVIDLTGDADDESD</sequence>
<protein>
    <submittedName>
        <fullName evidence="2">Uncharacterized protein</fullName>
    </submittedName>
</protein>
<comment type="caution">
    <text evidence="2">The sequence shown here is derived from an EMBL/GenBank/DDBJ whole genome shotgun (WGS) entry which is preliminary data.</text>
</comment>
<accession>A0A8H6TKN2</accession>
<feature type="compositionally biased region" description="Acidic residues" evidence="1">
    <location>
        <begin position="239"/>
        <end position="249"/>
    </location>
</feature>
<evidence type="ECO:0000313" key="3">
    <source>
        <dbReference type="Proteomes" id="UP000613580"/>
    </source>
</evidence>
<reference evidence="2" key="1">
    <citation type="submission" date="2020-05" db="EMBL/GenBank/DDBJ databases">
        <title>Mycena genomes resolve the evolution of fungal bioluminescence.</title>
        <authorList>
            <person name="Tsai I.J."/>
        </authorList>
    </citation>
    <scope>NUCLEOTIDE SEQUENCE</scope>
    <source>
        <strain evidence="2">110903Hualien_Pintung</strain>
    </source>
</reference>
<keyword evidence="3" id="KW-1185">Reference proteome</keyword>
<dbReference type="AlphaFoldDB" id="A0A8H6TKN2"/>
<name>A0A8H6TKN2_MYCCL</name>
<evidence type="ECO:0000313" key="2">
    <source>
        <dbReference type="EMBL" id="KAF7320720.1"/>
    </source>
</evidence>
<dbReference type="EMBL" id="JACAZE010000002">
    <property type="protein sequence ID" value="KAF7320720.1"/>
    <property type="molecule type" value="Genomic_DNA"/>
</dbReference>
<evidence type="ECO:0000256" key="1">
    <source>
        <dbReference type="SAM" id="MobiDB-lite"/>
    </source>
</evidence>
<organism evidence="2 3">
    <name type="scientific">Mycena chlorophos</name>
    <name type="common">Agaric fungus</name>
    <name type="synonym">Agaricus chlorophos</name>
    <dbReference type="NCBI Taxonomy" id="658473"/>
    <lineage>
        <taxon>Eukaryota</taxon>
        <taxon>Fungi</taxon>
        <taxon>Dikarya</taxon>
        <taxon>Basidiomycota</taxon>
        <taxon>Agaricomycotina</taxon>
        <taxon>Agaricomycetes</taxon>
        <taxon>Agaricomycetidae</taxon>
        <taxon>Agaricales</taxon>
        <taxon>Marasmiineae</taxon>
        <taxon>Mycenaceae</taxon>
        <taxon>Mycena</taxon>
    </lineage>
</organism>
<proteinExistence type="predicted"/>
<feature type="compositionally biased region" description="Low complexity" evidence="1">
    <location>
        <begin position="141"/>
        <end position="150"/>
    </location>
</feature>
<dbReference type="Proteomes" id="UP000613580">
    <property type="component" value="Unassembled WGS sequence"/>
</dbReference>
<gene>
    <name evidence="2" type="ORF">HMN09_00157700</name>
</gene>
<feature type="region of interest" description="Disordered" evidence="1">
    <location>
        <begin position="112"/>
        <end position="287"/>
    </location>
</feature>